<dbReference type="Proteomes" id="UP000275012">
    <property type="component" value="Unassembled WGS sequence"/>
</dbReference>
<evidence type="ECO:0000313" key="2">
    <source>
        <dbReference type="Proteomes" id="UP000275012"/>
    </source>
</evidence>
<organism evidence="1 2">
    <name type="scientific">Solilutibacter pythonis</name>
    <dbReference type="NCBI Taxonomy" id="2483112"/>
    <lineage>
        <taxon>Bacteria</taxon>
        <taxon>Pseudomonadati</taxon>
        <taxon>Pseudomonadota</taxon>
        <taxon>Gammaproteobacteria</taxon>
        <taxon>Lysobacterales</taxon>
        <taxon>Lysobacteraceae</taxon>
        <taxon>Solilutibacter</taxon>
    </lineage>
</organism>
<dbReference type="Gene3D" id="2.10.70.10">
    <property type="entry name" value="Complement Module, domain 1"/>
    <property type="match status" value="1"/>
</dbReference>
<proteinExistence type="predicted"/>
<protein>
    <submittedName>
        <fullName evidence="1">Hemin uptake protein HemP</fullName>
    </submittedName>
</protein>
<dbReference type="RefSeq" id="WP_122101826.1">
    <property type="nucleotide sequence ID" value="NZ_RFLY01000011.1"/>
</dbReference>
<dbReference type="Pfam" id="PF10636">
    <property type="entry name" value="hemP"/>
    <property type="match status" value="1"/>
</dbReference>
<comment type="caution">
    <text evidence="1">The sequence shown here is derived from an EMBL/GenBank/DDBJ whole genome shotgun (WGS) entry which is preliminary data.</text>
</comment>
<gene>
    <name evidence="1" type="primary">hemP</name>
    <name evidence="1" type="ORF">EBB59_08950</name>
</gene>
<accession>A0A3M2HZ06</accession>
<dbReference type="EMBL" id="RFLY01000011">
    <property type="protein sequence ID" value="RMH91074.1"/>
    <property type="molecule type" value="Genomic_DNA"/>
</dbReference>
<dbReference type="OrthoDB" id="7870498at2"/>
<name>A0A3M2HZ06_9GAMM</name>
<dbReference type="InterPro" id="IPR019600">
    <property type="entry name" value="Hemin_uptake_protein_HemP"/>
</dbReference>
<reference evidence="1 2" key="1">
    <citation type="submission" date="2018-10" db="EMBL/GenBank/DDBJ databases">
        <title>Proposal of Lysobacter pythonis sp. nov. isolated from royal pythons (Python regius).</title>
        <authorList>
            <person name="Hans-Juergen B."/>
            <person name="Huptas C."/>
            <person name="Sandra B."/>
            <person name="Igor L."/>
            <person name="Joachim S."/>
            <person name="Siegfried S."/>
            <person name="Mareike W."/>
            <person name="Peter K."/>
        </authorList>
    </citation>
    <scope>NUCLEOTIDE SEQUENCE [LARGE SCALE GENOMIC DNA]</scope>
    <source>
        <strain evidence="1 2">4284/11</strain>
    </source>
</reference>
<keyword evidence="2" id="KW-1185">Reference proteome</keyword>
<evidence type="ECO:0000313" key="1">
    <source>
        <dbReference type="EMBL" id="RMH91074.1"/>
    </source>
</evidence>
<dbReference type="AlphaFoldDB" id="A0A3M2HZ06"/>
<sequence length="56" mass="6320">MSGAFGFDSPRDVPPRIRKEISSGALLGGEREILIRHGGECYRLRHTRNNKLILTK</sequence>